<comment type="caution">
    <text evidence="1">The sequence shown here is derived from an EMBL/GenBank/DDBJ whole genome shotgun (WGS) entry which is preliminary data.</text>
</comment>
<name>M0AEM1_9EURY</name>
<dbReference type="GO" id="GO:0016705">
    <property type="term" value="F:oxidoreductase activity, acting on paired donors, with incorporation or reduction of molecular oxygen"/>
    <property type="evidence" value="ECO:0007669"/>
    <property type="project" value="InterPro"/>
</dbReference>
<dbReference type="SUPFAM" id="SSF51679">
    <property type="entry name" value="Bacterial luciferase-like"/>
    <property type="match status" value="1"/>
</dbReference>
<dbReference type="Proteomes" id="UP000011648">
    <property type="component" value="Unassembled WGS sequence"/>
</dbReference>
<evidence type="ECO:0000313" key="1">
    <source>
        <dbReference type="EMBL" id="ELY96322.1"/>
    </source>
</evidence>
<protein>
    <submittedName>
        <fullName evidence="1">Luciferase-like protein</fullName>
    </submittedName>
</protein>
<dbReference type="Gene3D" id="3.20.20.30">
    <property type="entry name" value="Luciferase-like domain"/>
    <property type="match status" value="1"/>
</dbReference>
<evidence type="ECO:0000313" key="2">
    <source>
        <dbReference type="Proteomes" id="UP000011648"/>
    </source>
</evidence>
<sequence>MPKCGSQWFTIVAVETEADAREYFIMGSPEECADAIERRIEAGVTKFQCWFIDFPETTGMELFADDVMSEFR</sequence>
<reference evidence="1 2" key="1">
    <citation type="journal article" date="2014" name="PLoS Genet.">
        <title>Phylogenetically driven sequencing of extremely halophilic archaea reveals strategies for static and dynamic osmo-response.</title>
        <authorList>
            <person name="Becker E.A."/>
            <person name="Seitzer P.M."/>
            <person name="Tritt A."/>
            <person name="Larsen D."/>
            <person name="Krusor M."/>
            <person name="Yao A.I."/>
            <person name="Wu D."/>
            <person name="Madern D."/>
            <person name="Eisen J.A."/>
            <person name="Darling A.E."/>
            <person name="Facciotti M.T."/>
        </authorList>
    </citation>
    <scope>NUCLEOTIDE SEQUENCE [LARGE SCALE GENOMIC DNA]</scope>
    <source>
        <strain evidence="1 2">DSM 12281</strain>
    </source>
</reference>
<gene>
    <name evidence="1" type="ORF">C484_01370</name>
</gene>
<dbReference type="EMBL" id="AOIL01000009">
    <property type="protein sequence ID" value="ELY96322.1"/>
    <property type="molecule type" value="Genomic_DNA"/>
</dbReference>
<dbReference type="InterPro" id="IPR036661">
    <property type="entry name" value="Luciferase-like_sf"/>
</dbReference>
<accession>M0AEM1</accession>
<dbReference type="AlphaFoldDB" id="M0AEM1"/>
<proteinExistence type="predicted"/>
<keyword evidence="2" id="KW-1185">Reference proteome</keyword>
<dbReference type="PATRIC" id="fig|1230458.4.peg.259"/>
<organism evidence="1 2">
    <name type="scientific">Natrialba taiwanensis DSM 12281</name>
    <dbReference type="NCBI Taxonomy" id="1230458"/>
    <lineage>
        <taxon>Archaea</taxon>
        <taxon>Methanobacteriati</taxon>
        <taxon>Methanobacteriota</taxon>
        <taxon>Stenosarchaea group</taxon>
        <taxon>Halobacteria</taxon>
        <taxon>Halobacteriales</taxon>
        <taxon>Natrialbaceae</taxon>
        <taxon>Natrialba</taxon>
    </lineage>
</organism>